<evidence type="ECO:0000256" key="11">
    <source>
        <dbReference type="ARBA" id="ARBA00022967"/>
    </source>
</evidence>
<dbReference type="SFLD" id="SFLDG00002">
    <property type="entry name" value="C1.7:_P-type_atpase_like"/>
    <property type="match status" value="1"/>
</dbReference>
<dbReference type="InterPro" id="IPR023214">
    <property type="entry name" value="HAD_sf"/>
</dbReference>
<dbReference type="GO" id="GO:0005886">
    <property type="term" value="C:plasma membrane"/>
    <property type="evidence" value="ECO:0007669"/>
    <property type="project" value="TreeGrafter"/>
</dbReference>
<keyword evidence="12 17" id="KW-1133">Transmembrane helix</keyword>
<feature type="transmembrane region" description="Helical" evidence="17">
    <location>
        <begin position="149"/>
        <end position="169"/>
    </location>
</feature>
<feature type="transmembrane region" description="Helical" evidence="17">
    <location>
        <begin position="946"/>
        <end position="966"/>
    </location>
</feature>
<feature type="transmembrane region" description="Helical" evidence="17">
    <location>
        <begin position="116"/>
        <end position="137"/>
    </location>
</feature>
<evidence type="ECO:0000256" key="2">
    <source>
        <dbReference type="ARBA" id="ARBA00022448"/>
    </source>
</evidence>
<dbReference type="SUPFAM" id="SSF81653">
    <property type="entry name" value="Calcium ATPase, transduction domain A"/>
    <property type="match status" value="1"/>
</dbReference>
<dbReference type="GeneID" id="63749796"/>
<dbReference type="Gene3D" id="1.20.1110.10">
    <property type="entry name" value="Calcium-transporting ATPase, transmembrane domain"/>
    <property type="match status" value="1"/>
</dbReference>
<keyword evidence="5 17" id="KW-0812">Transmembrane</keyword>
<evidence type="ECO:0000256" key="5">
    <source>
        <dbReference type="ARBA" id="ARBA00022692"/>
    </source>
</evidence>
<protein>
    <recommendedName>
        <fullName evidence="17">Calcium-transporting ATPase</fullName>
        <ecNumber evidence="17">7.2.2.10</ecNumber>
    </recommendedName>
</protein>
<dbReference type="PANTHER" id="PTHR24093:SF369">
    <property type="entry name" value="CALCIUM-TRANSPORTING ATPASE"/>
    <property type="match status" value="1"/>
</dbReference>
<keyword evidence="13 17" id="KW-0406">Ion transport</keyword>
<keyword evidence="4 17" id="KW-0109">Calcium transport</keyword>
<dbReference type="EMBL" id="KV878210">
    <property type="protein sequence ID" value="OJJ38795.1"/>
    <property type="molecule type" value="Genomic_DNA"/>
</dbReference>
<keyword evidence="6" id="KW-0479">Metal-binding</keyword>
<keyword evidence="11" id="KW-1278">Translocase</keyword>
<evidence type="ECO:0000313" key="20">
    <source>
        <dbReference type="Proteomes" id="UP000184383"/>
    </source>
</evidence>
<keyword evidence="3" id="KW-0926">Vacuole</keyword>
<dbReference type="InterPro" id="IPR018303">
    <property type="entry name" value="ATPase_P-typ_P_site"/>
</dbReference>
<evidence type="ECO:0000256" key="10">
    <source>
        <dbReference type="ARBA" id="ARBA00022842"/>
    </source>
</evidence>
<dbReference type="SMART" id="SM00831">
    <property type="entry name" value="Cation_ATPase_N"/>
    <property type="match status" value="1"/>
</dbReference>
<dbReference type="PRINTS" id="PR00120">
    <property type="entry name" value="HATPASE"/>
</dbReference>
<dbReference type="InterPro" id="IPR006068">
    <property type="entry name" value="ATPase_P-typ_cation-transptr_C"/>
</dbReference>
<evidence type="ECO:0000256" key="6">
    <source>
        <dbReference type="ARBA" id="ARBA00022723"/>
    </source>
</evidence>
<evidence type="ECO:0000256" key="4">
    <source>
        <dbReference type="ARBA" id="ARBA00022568"/>
    </source>
</evidence>
<keyword evidence="20" id="KW-1185">Reference proteome</keyword>
<gene>
    <name evidence="19" type="ORF">ASPWEDRAFT_342168</name>
</gene>
<name>A0A1L9RV49_ASPWE</name>
<keyword evidence="8 17" id="KW-0106">Calcium</keyword>
<dbReference type="InterPro" id="IPR004014">
    <property type="entry name" value="ATPase_P-typ_cation-transptr_N"/>
</dbReference>
<feature type="transmembrane region" description="Helical" evidence="17">
    <location>
        <begin position="362"/>
        <end position="389"/>
    </location>
</feature>
<feature type="transmembrane region" description="Helical" evidence="17">
    <location>
        <begin position="978"/>
        <end position="999"/>
    </location>
</feature>
<feature type="transmembrane region" description="Helical" evidence="17">
    <location>
        <begin position="881"/>
        <end position="902"/>
    </location>
</feature>
<dbReference type="PROSITE" id="PS00154">
    <property type="entry name" value="ATPASE_E1_E2"/>
    <property type="match status" value="1"/>
</dbReference>
<keyword evidence="2 17" id="KW-0813">Transport</keyword>
<evidence type="ECO:0000256" key="7">
    <source>
        <dbReference type="ARBA" id="ARBA00022741"/>
    </source>
</evidence>
<feature type="domain" description="Cation-transporting P-type ATPase N-terminal" evidence="18">
    <location>
        <begin position="46"/>
        <end position="132"/>
    </location>
</feature>
<feature type="transmembrane region" description="Helical" evidence="17">
    <location>
        <begin position="908"/>
        <end position="926"/>
    </location>
</feature>
<dbReference type="SUPFAM" id="SSF81660">
    <property type="entry name" value="Metal cation-transporting ATPase, ATP-binding domain N"/>
    <property type="match status" value="1"/>
</dbReference>
<dbReference type="NCBIfam" id="TIGR01517">
    <property type="entry name" value="ATPase-IIB_Ca"/>
    <property type="match status" value="1"/>
</dbReference>
<dbReference type="FunFam" id="3.40.50.1000:FF:000018">
    <property type="entry name" value="Calcium-transporting ATPase"/>
    <property type="match status" value="1"/>
</dbReference>
<evidence type="ECO:0000256" key="15">
    <source>
        <dbReference type="ARBA" id="ARBA00048694"/>
    </source>
</evidence>
<dbReference type="GO" id="GO:0005524">
    <property type="term" value="F:ATP binding"/>
    <property type="evidence" value="ECO:0007669"/>
    <property type="project" value="UniProtKB-KW"/>
</dbReference>
<feature type="transmembrane region" description="Helical" evidence="17">
    <location>
        <begin position="321"/>
        <end position="342"/>
    </location>
</feature>
<comment type="similarity">
    <text evidence="17">Belongs to the cation transport ATPase (P-type) (TC 3.A.3) family.</text>
</comment>
<proteinExistence type="inferred from homology"/>
<dbReference type="Pfam" id="PF00689">
    <property type="entry name" value="Cation_ATPase_C"/>
    <property type="match status" value="1"/>
</dbReference>
<dbReference type="GO" id="GO:0046872">
    <property type="term" value="F:metal ion binding"/>
    <property type="evidence" value="ECO:0007669"/>
    <property type="project" value="UniProtKB-KW"/>
</dbReference>
<dbReference type="GO" id="GO:0005774">
    <property type="term" value="C:vacuolar membrane"/>
    <property type="evidence" value="ECO:0007669"/>
    <property type="project" value="UniProtKB-SubCell"/>
</dbReference>
<evidence type="ECO:0000256" key="9">
    <source>
        <dbReference type="ARBA" id="ARBA00022840"/>
    </source>
</evidence>
<dbReference type="InterPro" id="IPR023299">
    <property type="entry name" value="ATPase_P-typ_cyto_dom_N"/>
</dbReference>
<comment type="catalytic activity">
    <reaction evidence="15 17">
        <text>Ca(2+)(in) + ATP + H2O = Ca(2+)(out) + ADP + phosphate + H(+)</text>
        <dbReference type="Rhea" id="RHEA:18105"/>
        <dbReference type="ChEBI" id="CHEBI:15377"/>
        <dbReference type="ChEBI" id="CHEBI:15378"/>
        <dbReference type="ChEBI" id="CHEBI:29108"/>
        <dbReference type="ChEBI" id="CHEBI:30616"/>
        <dbReference type="ChEBI" id="CHEBI:43474"/>
        <dbReference type="ChEBI" id="CHEBI:456216"/>
        <dbReference type="EC" id="7.2.2.10"/>
    </reaction>
</comment>
<dbReference type="PANTHER" id="PTHR24093">
    <property type="entry name" value="CATION TRANSPORTING ATPASE"/>
    <property type="match status" value="1"/>
</dbReference>
<dbReference type="SUPFAM" id="SSF81665">
    <property type="entry name" value="Calcium ATPase, transmembrane domain M"/>
    <property type="match status" value="1"/>
</dbReference>
<dbReference type="Pfam" id="PF00690">
    <property type="entry name" value="Cation_ATPase_N"/>
    <property type="match status" value="1"/>
</dbReference>
<dbReference type="Pfam" id="PF13246">
    <property type="entry name" value="Cation_ATPase"/>
    <property type="match status" value="1"/>
</dbReference>
<dbReference type="InterPro" id="IPR044492">
    <property type="entry name" value="P_typ_ATPase_HD_dom"/>
</dbReference>
<dbReference type="InterPro" id="IPR001757">
    <property type="entry name" value="P_typ_ATPase"/>
</dbReference>
<dbReference type="InterPro" id="IPR023298">
    <property type="entry name" value="ATPase_P-typ_TM_dom_sf"/>
</dbReference>
<dbReference type="SFLD" id="SFLDS00003">
    <property type="entry name" value="Haloacid_Dehalogenase"/>
    <property type="match status" value="1"/>
</dbReference>
<evidence type="ECO:0000313" key="19">
    <source>
        <dbReference type="EMBL" id="OJJ38795.1"/>
    </source>
</evidence>
<dbReference type="InterPro" id="IPR059000">
    <property type="entry name" value="ATPase_P-type_domA"/>
</dbReference>
<evidence type="ECO:0000259" key="18">
    <source>
        <dbReference type="SMART" id="SM00831"/>
    </source>
</evidence>
<dbReference type="InterPro" id="IPR036412">
    <property type="entry name" value="HAD-like_sf"/>
</dbReference>
<evidence type="ECO:0000256" key="13">
    <source>
        <dbReference type="ARBA" id="ARBA00023065"/>
    </source>
</evidence>
<dbReference type="OrthoDB" id="3352408at2759"/>
<dbReference type="NCBIfam" id="TIGR01494">
    <property type="entry name" value="ATPase_P-type"/>
    <property type="match status" value="2"/>
</dbReference>
<dbReference type="SFLD" id="SFLDF00027">
    <property type="entry name" value="p-type_atpase"/>
    <property type="match status" value="1"/>
</dbReference>
<keyword evidence="7 17" id="KW-0547">Nucleotide-binding</keyword>
<dbReference type="Gene3D" id="3.40.50.1000">
    <property type="entry name" value="HAD superfamily/HAD-like"/>
    <property type="match status" value="1"/>
</dbReference>
<dbReference type="Gene3D" id="2.70.150.10">
    <property type="entry name" value="Calcium-transporting ATPase, cytoplasmic transduction domain A"/>
    <property type="match status" value="1"/>
</dbReference>
<evidence type="ECO:0000256" key="8">
    <source>
        <dbReference type="ARBA" id="ARBA00022837"/>
    </source>
</evidence>
<dbReference type="InterPro" id="IPR006408">
    <property type="entry name" value="P-type_ATPase_IIB"/>
</dbReference>
<keyword evidence="14 17" id="KW-0472">Membrane</keyword>
<evidence type="ECO:0000256" key="1">
    <source>
        <dbReference type="ARBA" id="ARBA00004128"/>
    </source>
</evidence>
<dbReference type="GO" id="GO:0005388">
    <property type="term" value="F:P-type calcium transporter activity"/>
    <property type="evidence" value="ECO:0007669"/>
    <property type="project" value="UniProtKB-EC"/>
</dbReference>
<comment type="function">
    <text evidence="17">Catalyzes the hydrolysis of ATP coupled with the transport of calcium.</text>
</comment>
<dbReference type="SUPFAM" id="SSF56784">
    <property type="entry name" value="HAD-like"/>
    <property type="match status" value="1"/>
</dbReference>
<evidence type="ECO:0000256" key="16">
    <source>
        <dbReference type="ARBA" id="ARBA00059328"/>
    </source>
</evidence>
<keyword evidence="9 17" id="KW-0067">ATP-binding</keyword>
<dbReference type="FunFam" id="2.70.150.10:FF:000028">
    <property type="entry name" value="Calcium-transporting ATPase"/>
    <property type="match status" value="1"/>
</dbReference>
<evidence type="ECO:0000256" key="12">
    <source>
        <dbReference type="ARBA" id="ARBA00022989"/>
    </source>
</evidence>
<organism evidence="19 20">
    <name type="scientific">Aspergillus wentii DTO 134E9</name>
    <dbReference type="NCBI Taxonomy" id="1073089"/>
    <lineage>
        <taxon>Eukaryota</taxon>
        <taxon>Fungi</taxon>
        <taxon>Dikarya</taxon>
        <taxon>Ascomycota</taxon>
        <taxon>Pezizomycotina</taxon>
        <taxon>Eurotiomycetes</taxon>
        <taxon>Eurotiomycetidae</taxon>
        <taxon>Eurotiales</taxon>
        <taxon>Aspergillaceae</taxon>
        <taxon>Aspergillus</taxon>
        <taxon>Aspergillus subgen. Cremei</taxon>
    </lineage>
</organism>
<comment type="subcellular location">
    <subcellularLocation>
        <location evidence="17">Membrane</location>
        <topology evidence="17">Multi-pass membrane protein</topology>
    </subcellularLocation>
    <subcellularLocation>
        <location evidence="1">Vacuole membrane</location>
        <topology evidence="1">Multi-pass membrane protein</topology>
    </subcellularLocation>
</comment>
<keyword evidence="10" id="KW-0460">Magnesium</keyword>
<dbReference type="InterPro" id="IPR008250">
    <property type="entry name" value="ATPase_P-typ_transduc_dom_A_sf"/>
</dbReference>
<dbReference type="GO" id="GO:0006874">
    <property type="term" value="P:intracellular calcium ion homeostasis"/>
    <property type="evidence" value="ECO:0007669"/>
    <property type="project" value="TreeGrafter"/>
</dbReference>
<dbReference type="Pfam" id="PF00122">
    <property type="entry name" value="E1-E2_ATPase"/>
    <property type="match status" value="1"/>
</dbReference>
<accession>A0A1L9RV49</accession>
<sequence>MELPGTKSGSNPSCAPICHSQRTKFDFSADQLSDLVESRSLESFRQYGGLTGLEKGLRTDRNSGLSVDESTIGGALIETPKGSFMDRTTTFGNNHLPVAKKITFLQLLWMAYNDHVLFLLTGAALVSLALGLYQTFATAHSPSNPAVEWVEGVAILVAIIIIVVVGAANDYQKQMQFRKLNKKQLDRDVKVVRSARSQEVPIYDLLVGDVVLVEPGDVIPADGVLIRGHHVRCDESFATGESDLLRKHSGDNVFDDMQDRGHNSQQLDPFIISGSKVAEGVGSFLVLATGTNSSYGKILLSLDNEPRFTPLQVRLNRLAKYISWFGGIAGLIMFLILFIKFLTGLRHSGDGPAEKGQQFLNVFIIALTVVVIAVPEGLPLTVTLALAFATTRMLKDNNLVRQLRACETMGNATDICSDKTGTLTQNKMTVVAGTIGTLSSFDSQQNPTDRIIPSALECTQNLTVDTKSLLRQSISINSTAFEAIDAGTPSYIGSKTEAALLDFARDYLGMGDLNVERSNSKIVEVLPFDASRKFMVTVVQLDNGRYRAYVKGAPEVLLGACTRGLKVPAKADLVSMTDETTENLDRIIDTYARRSLRPIMLVFRDFEIWPLSSQEDDSDTVNIGDILHDLTFLCIMGIQDPLRKGAREAVQTCYKAGVVVRVVTGDNLLTAKAIAEECGIISVPEDIAIEGQEFRELDEEQQKKIIPRLRVLARSSPADKRTLVLRLKEMGATVAVTGDGTNDAPALTAADVGFSMGISGTEVARESSSIVLMDDNFASIVKAIMWGRAVSDALKKFLQFQITITFTSVGLAFVSSVASSSEVSVLTAVQLMWVNLFQDTLAALALATDPPPPRILNRKPEPRSAPLISTMMWKMIVGQSIYQLAVTLVLHFAGKSIFSYTTSHEGDQLQTAVFNTYVWMNIFNMYNNRQLENRINVLEGVTKNWLFPFISLVMIGGQILIIFVGGRAFSVVRLTGDQWAYSLVLGFLSIPIGFAIRLIPDVICERVFSWLGKPLFKLGSFRWWKKGAEDGNS</sequence>
<dbReference type="Gene3D" id="3.40.1110.10">
    <property type="entry name" value="Calcium-transporting ATPase, cytoplasmic domain N"/>
    <property type="match status" value="1"/>
</dbReference>
<dbReference type="STRING" id="1073089.A0A1L9RV49"/>
<dbReference type="RefSeq" id="XP_040692471.1">
    <property type="nucleotide sequence ID" value="XM_040833948.1"/>
</dbReference>
<reference evidence="20" key="1">
    <citation type="journal article" date="2017" name="Genome Biol.">
        <title>Comparative genomics reveals high biological diversity and specific adaptations in the industrially and medically important fungal genus Aspergillus.</title>
        <authorList>
            <person name="de Vries R.P."/>
            <person name="Riley R."/>
            <person name="Wiebenga A."/>
            <person name="Aguilar-Osorio G."/>
            <person name="Amillis S."/>
            <person name="Uchima C.A."/>
            <person name="Anderluh G."/>
            <person name="Asadollahi M."/>
            <person name="Askin M."/>
            <person name="Barry K."/>
            <person name="Battaglia E."/>
            <person name="Bayram O."/>
            <person name="Benocci T."/>
            <person name="Braus-Stromeyer S.A."/>
            <person name="Caldana C."/>
            <person name="Canovas D."/>
            <person name="Cerqueira G.C."/>
            <person name="Chen F."/>
            <person name="Chen W."/>
            <person name="Choi C."/>
            <person name="Clum A."/>
            <person name="Dos Santos R.A."/>
            <person name="Damasio A.R."/>
            <person name="Diallinas G."/>
            <person name="Emri T."/>
            <person name="Fekete E."/>
            <person name="Flipphi M."/>
            <person name="Freyberg S."/>
            <person name="Gallo A."/>
            <person name="Gournas C."/>
            <person name="Habgood R."/>
            <person name="Hainaut M."/>
            <person name="Harispe M.L."/>
            <person name="Henrissat B."/>
            <person name="Hilden K.S."/>
            <person name="Hope R."/>
            <person name="Hossain A."/>
            <person name="Karabika E."/>
            <person name="Karaffa L."/>
            <person name="Karanyi Z."/>
            <person name="Krasevec N."/>
            <person name="Kuo A."/>
            <person name="Kusch H."/>
            <person name="LaButti K."/>
            <person name="Lagendijk E.L."/>
            <person name="Lapidus A."/>
            <person name="Levasseur A."/>
            <person name="Lindquist E."/>
            <person name="Lipzen A."/>
            <person name="Logrieco A.F."/>
            <person name="MacCabe A."/>
            <person name="Maekelae M.R."/>
            <person name="Malavazi I."/>
            <person name="Melin P."/>
            <person name="Meyer V."/>
            <person name="Mielnichuk N."/>
            <person name="Miskei M."/>
            <person name="Molnar A.P."/>
            <person name="Mule G."/>
            <person name="Ngan C.Y."/>
            <person name="Orejas M."/>
            <person name="Orosz E."/>
            <person name="Ouedraogo J.P."/>
            <person name="Overkamp K.M."/>
            <person name="Park H.-S."/>
            <person name="Perrone G."/>
            <person name="Piumi F."/>
            <person name="Punt P.J."/>
            <person name="Ram A.F."/>
            <person name="Ramon A."/>
            <person name="Rauscher S."/>
            <person name="Record E."/>
            <person name="Riano-Pachon D.M."/>
            <person name="Robert V."/>
            <person name="Roehrig J."/>
            <person name="Ruller R."/>
            <person name="Salamov A."/>
            <person name="Salih N.S."/>
            <person name="Samson R.A."/>
            <person name="Sandor E."/>
            <person name="Sanguinetti M."/>
            <person name="Schuetze T."/>
            <person name="Sepcic K."/>
            <person name="Shelest E."/>
            <person name="Sherlock G."/>
            <person name="Sophianopoulou V."/>
            <person name="Squina F.M."/>
            <person name="Sun H."/>
            <person name="Susca A."/>
            <person name="Todd R.B."/>
            <person name="Tsang A."/>
            <person name="Unkles S.E."/>
            <person name="van de Wiele N."/>
            <person name="van Rossen-Uffink D."/>
            <person name="Oliveira J.V."/>
            <person name="Vesth T.C."/>
            <person name="Visser J."/>
            <person name="Yu J.-H."/>
            <person name="Zhou M."/>
            <person name="Andersen M.R."/>
            <person name="Archer D.B."/>
            <person name="Baker S.E."/>
            <person name="Benoit I."/>
            <person name="Brakhage A.A."/>
            <person name="Braus G.H."/>
            <person name="Fischer R."/>
            <person name="Frisvad J.C."/>
            <person name="Goldman G.H."/>
            <person name="Houbraken J."/>
            <person name="Oakley B."/>
            <person name="Pocsi I."/>
            <person name="Scazzocchio C."/>
            <person name="Seiboth B."/>
            <person name="vanKuyk P.A."/>
            <person name="Wortman J."/>
            <person name="Dyer P.S."/>
            <person name="Grigoriev I.V."/>
        </authorList>
    </citation>
    <scope>NUCLEOTIDE SEQUENCE [LARGE SCALE GENOMIC DNA]</scope>
    <source>
        <strain evidence="20">DTO 134E9</strain>
    </source>
</reference>
<dbReference type="EC" id="7.2.2.10" evidence="17"/>
<dbReference type="Proteomes" id="UP000184383">
    <property type="component" value="Unassembled WGS sequence"/>
</dbReference>
<dbReference type="AlphaFoldDB" id="A0A1L9RV49"/>
<evidence type="ECO:0000256" key="14">
    <source>
        <dbReference type="ARBA" id="ARBA00023136"/>
    </source>
</evidence>
<dbReference type="PRINTS" id="PR00119">
    <property type="entry name" value="CATATPASE"/>
</dbReference>
<dbReference type="GO" id="GO:0016887">
    <property type="term" value="F:ATP hydrolysis activity"/>
    <property type="evidence" value="ECO:0007669"/>
    <property type="project" value="InterPro"/>
</dbReference>
<comment type="function">
    <text evidence="16">This magnesium-dependent enzyme catalyzes the hydrolysis of ATP coupled with the transport of calcium. Transports the calcium to the vacuole and participates in the control of the cytosolic free calcium.</text>
</comment>
<evidence type="ECO:0000256" key="3">
    <source>
        <dbReference type="ARBA" id="ARBA00022554"/>
    </source>
</evidence>
<evidence type="ECO:0000256" key="17">
    <source>
        <dbReference type="RuleBase" id="RU361146"/>
    </source>
</evidence>
<comment type="caution">
    <text evidence="17">Lacks conserved residue(s) required for the propagation of feature annotation.</text>
</comment>
<dbReference type="VEuPathDB" id="FungiDB:ASPWEDRAFT_342168"/>